<dbReference type="CDD" id="cd16161">
    <property type="entry name" value="ARSG"/>
    <property type="match status" value="1"/>
</dbReference>
<dbReference type="AlphaFoldDB" id="A0A0D3I4Z8"/>
<comment type="similarity">
    <text evidence="1">Belongs to the sulfatase family.</text>
</comment>
<dbReference type="EnsemblProtists" id="EOD06333">
    <property type="protein sequence ID" value="EOD06333"/>
    <property type="gene ID" value="EMIHUDRAFT_219170"/>
</dbReference>
<dbReference type="InterPro" id="IPR050738">
    <property type="entry name" value="Sulfatase"/>
</dbReference>
<proteinExistence type="inferred from homology"/>
<dbReference type="Pfam" id="PF00884">
    <property type="entry name" value="Sulfatase"/>
    <property type="match status" value="1"/>
</dbReference>
<evidence type="ECO:0000313" key="4">
    <source>
        <dbReference type="EnsemblProtists" id="EOD06333"/>
    </source>
</evidence>
<dbReference type="SUPFAM" id="SSF53649">
    <property type="entry name" value="Alkaline phosphatase-like"/>
    <property type="match status" value="1"/>
</dbReference>
<dbReference type="GeneID" id="17252511"/>
<dbReference type="Pfam" id="PF14707">
    <property type="entry name" value="Sulfatase_C"/>
    <property type="match status" value="1"/>
</dbReference>
<keyword evidence="5" id="KW-1185">Reference proteome</keyword>
<reference evidence="5" key="1">
    <citation type="journal article" date="2013" name="Nature">
        <title>Pan genome of the phytoplankton Emiliania underpins its global distribution.</title>
        <authorList>
            <person name="Read B.A."/>
            <person name="Kegel J."/>
            <person name="Klute M.J."/>
            <person name="Kuo A."/>
            <person name="Lefebvre S.C."/>
            <person name="Maumus F."/>
            <person name="Mayer C."/>
            <person name="Miller J."/>
            <person name="Monier A."/>
            <person name="Salamov A."/>
            <person name="Young J."/>
            <person name="Aguilar M."/>
            <person name="Claverie J.M."/>
            <person name="Frickenhaus S."/>
            <person name="Gonzalez K."/>
            <person name="Herman E.K."/>
            <person name="Lin Y.C."/>
            <person name="Napier J."/>
            <person name="Ogata H."/>
            <person name="Sarno A.F."/>
            <person name="Shmutz J."/>
            <person name="Schroeder D."/>
            <person name="de Vargas C."/>
            <person name="Verret F."/>
            <person name="von Dassow P."/>
            <person name="Valentin K."/>
            <person name="Van de Peer Y."/>
            <person name="Wheeler G."/>
            <person name="Dacks J.B."/>
            <person name="Delwiche C.F."/>
            <person name="Dyhrman S.T."/>
            <person name="Glockner G."/>
            <person name="John U."/>
            <person name="Richards T."/>
            <person name="Worden A.Z."/>
            <person name="Zhang X."/>
            <person name="Grigoriev I.V."/>
            <person name="Allen A.E."/>
            <person name="Bidle K."/>
            <person name="Borodovsky M."/>
            <person name="Bowler C."/>
            <person name="Brownlee C."/>
            <person name="Cock J.M."/>
            <person name="Elias M."/>
            <person name="Gladyshev V.N."/>
            <person name="Groth M."/>
            <person name="Guda C."/>
            <person name="Hadaegh A."/>
            <person name="Iglesias-Rodriguez M.D."/>
            <person name="Jenkins J."/>
            <person name="Jones B.M."/>
            <person name="Lawson T."/>
            <person name="Leese F."/>
            <person name="Lindquist E."/>
            <person name="Lobanov A."/>
            <person name="Lomsadze A."/>
            <person name="Malik S.B."/>
            <person name="Marsh M.E."/>
            <person name="Mackinder L."/>
            <person name="Mock T."/>
            <person name="Mueller-Roeber B."/>
            <person name="Pagarete A."/>
            <person name="Parker M."/>
            <person name="Probert I."/>
            <person name="Quesneville H."/>
            <person name="Raines C."/>
            <person name="Rensing S.A."/>
            <person name="Riano-Pachon D.M."/>
            <person name="Richier S."/>
            <person name="Rokitta S."/>
            <person name="Shiraiwa Y."/>
            <person name="Soanes D.M."/>
            <person name="van der Giezen M."/>
            <person name="Wahlund T.M."/>
            <person name="Williams B."/>
            <person name="Wilson W."/>
            <person name="Wolfe G."/>
            <person name="Wurch L.L."/>
        </authorList>
    </citation>
    <scope>NUCLEOTIDE SEQUENCE</scope>
</reference>
<dbReference type="KEGG" id="ehx:EMIHUDRAFT_219170"/>
<dbReference type="OMA" id="VIVQQHK"/>
<evidence type="ECO:0000259" key="3">
    <source>
        <dbReference type="Pfam" id="PF00884"/>
    </source>
</evidence>
<protein>
    <recommendedName>
        <fullName evidence="3">Sulfatase N-terminal domain-containing protein</fullName>
    </recommendedName>
</protein>
<dbReference type="STRING" id="2903.R1B9L5"/>
<dbReference type="PANTHER" id="PTHR42693">
    <property type="entry name" value="ARYLSULFATASE FAMILY MEMBER"/>
    <property type="match status" value="1"/>
</dbReference>
<dbReference type="PaxDb" id="2903-EOD06333"/>
<keyword evidence="2" id="KW-0732">Signal</keyword>
<feature type="signal peptide" evidence="2">
    <location>
        <begin position="1"/>
        <end position="18"/>
    </location>
</feature>
<dbReference type="InterPro" id="IPR017850">
    <property type="entry name" value="Alkaline_phosphatase_core_sf"/>
</dbReference>
<dbReference type="PANTHER" id="PTHR42693:SF11">
    <property type="entry name" value="ARYLSULFATASE A"/>
    <property type="match status" value="1"/>
</dbReference>
<evidence type="ECO:0000256" key="1">
    <source>
        <dbReference type="ARBA" id="ARBA00008779"/>
    </source>
</evidence>
<dbReference type="Gene3D" id="3.30.1120.10">
    <property type="match status" value="1"/>
</dbReference>
<evidence type="ECO:0000256" key="2">
    <source>
        <dbReference type="SAM" id="SignalP"/>
    </source>
</evidence>
<accession>A0A0D3I4Z8</accession>
<dbReference type="Gene3D" id="3.40.720.10">
    <property type="entry name" value="Alkaline Phosphatase, subunit A"/>
    <property type="match status" value="1"/>
</dbReference>
<feature type="chain" id="PRO_5044283008" description="Sulfatase N-terminal domain-containing protein" evidence="2">
    <location>
        <begin position="19"/>
        <end position="545"/>
    </location>
</feature>
<evidence type="ECO:0000313" key="5">
    <source>
        <dbReference type="Proteomes" id="UP000013827"/>
    </source>
</evidence>
<dbReference type="HOGENOM" id="CLU_006332_13_6_1"/>
<sequence>MRALLTSLLIAAQQRAAAFESTTMVETPAPPPNVLLLFADDLGINQANIPGQPLSYTGVSGAIKTPNLAKMASEGTTFMQWYSAFHVCTPSRASLMTARLPVRLGLGDGVLAPDATGGLQLNETTMAETLRRLGYATAMFGKWHLGQREQYLPHNRGFDIYFGIPFSCDMGCGAWHGPHPTRCFPSPLPLLSCATGSVAKVEEQPTNLATLTQRYADFGAAFIANHSAADRPWFLFASFNHVHVTDANYSKANPPPGYSDWQFSSVEFCGSSGRGGTGDAVQELDDAVGQLLASVKRAGAERKTITFFTSDNGNPEYGDMLGNLPLRGYKASNWEGGVREPAIVRWPGRIAAGVTSWALATTYDIYPTVMRLAGGSMPPGRVYDGKDLSAVLLSGASTPHACLFHWHDSELGQGGRGLSAVRCGDYKAHFYTQNDYATEANRSKSWPAGKQDPPLLFLLTQTEQSETVQVDPASEEYASHMKVIGRARDAHLASIAPVCSQNKASECGGTNWSYAVCADHDSKSKFPQWPLCTITPAGWTAKTCV</sequence>
<organism evidence="4 5">
    <name type="scientific">Emiliania huxleyi (strain CCMP1516)</name>
    <dbReference type="NCBI Taxonomy" id="280463"/>
    <lineage>
        <taxon>Eukaryota</taxon>
        <taxon>Haptista</taxon>
        <taxon>Haptophyta</taxon>
        <taxon>Prymnesiophyceae</taxon>
        <taxon>Isochrysidales</taxon>
        <taxon>Noelaerhabdaceae</taxon>
        <taxon>Emiliania</taxon>
    </lineage>
</organism>
<dbReference type="Proteomes" id="UP000013827">
    <property type="component" value="Unassembled WGS sequence"/>
</dbReference>
<name>A0A0D3I4Z8_EMIH1</name>
<feature type="domain" description="Sulfatase N-terminal" evidence="3">
    <location>
        <begin position="32"/>
        <end position="374"/>
    </location>
</feature>
<dbReference type="eggNOG" id="KOG3867">
    <property type="taxonomic scope" value="Eukaryota"/>
</dbReference>
<reference evidence="4" key="2">
    <citation type="submission" date="2024-10" db="UniProtKB">
        <authorList>
            <consortium name="EnsemblProtists"/>
        </authorList>
    </citation>
    <scope>IDENTIFICATION</scope>
</reference>
<dbReference type="GO" id="GO:0004065">
    <property type="term" value="F:arylsulfatase activity"/>
    <property type="evidence" value="ECO:0007669"/>
    <property type="project" value="TreeGrafter"/>
</dbReference>
<dbReference type="RefSeq" id="XP_005758762.1">
    <property type="nucleotide sequence ID" value="XM_005758705.1"/>
</dbReference>
<dbReference type="InterPro" id="IPR000917">
    <property type="entry name" value="Sulfatase_N"/>
</dbReference>